<dbReference type="SUPFAM" id="SSF51430">
    <property type="entry name" value="NAD(P)-linked oxidoreductase"/>
    <property type="match status" value="1"/>
</dbReference>
<dbReference type="Proteomes" id="UP000649753">
    <property type="component" value="Unassembled WGS sequence"/>
</dbReference>
<sequence length="297" mass="31797">MTTNTPTPAASFLLGGDLRINRLGFGAMRLAANSLHGPTRDPRTGIAVLRRAVELGVDHIDTAGFYGRGDVHAHELIRQALYPYPEDLVIATKVGPLRDATGMPSGEADAGQLRGLVEEDLRRLGLERLDLVYLRVGGLGPVGGESIAQRYGVLAALREEGLIRHLGISNVDAAQYAEAEAIAPVTAVQNHFHLQHRDDAELLARCTALGSAYVPFFPLGGGNRPLDPSRYRRIAERHGATAAQVALAWLLARSPVMLAIPGTGSPDHLEENMAAATLRLSEADLAELSMEESDVRG</sequence>
<dbReference type="NCBIfam" id="NF007695">
    <property type="entry name" value="PRK10376.1"/>
    <property type="match status" value="1"/>
</dbReference>
<dbReference type="RefSeq" id="WP_192765150.1">
    <property type="nucleotide sequence ID" value="NZ_JADBEB010000001.1"/>
</dbReference>
<dbReference type="GO" id="GO:0016491">
    <property type="term" value="F:oxidoreductase activity"/>
    <property type="evidence" value="ECO:0007669"/>
    <property type="project" value="UniProtKB-KW"/>
</dbReference>
<accession>A0A927M3I6</accession>
<keyword evidence="1" id="KW-0560">Oxidoreductase</keyword>
<protein>
    <submittedName>
        <fullName evidence="3">Aryl-alcohol dehydrogenase-like predicted oxidoreductase</fullName>
    </submittedName>
</protein>
<reference evidence="3" key="1">
    <citation type="submission" date="2020-10" db="EMBL/GenBank/DDBJ databases">
        <title>Sequencing the genomes of 1000 actinobacteria strains.</title>
        <authorList>
            <person name="Klenk H.-P."/>
        </authorList>
    </citation>
    <scope>NUCLEOTIDE SEQUENCE</scope>
    <source>
        <strain evidence="3">DSM 46832</strain>
    </source>
</reference>
<proteinExistence type="predicted"/>
<keyword evidence="4" id="KW-1185">Reference proteome</keyword>
<evidence type="ECO:0000259" key="2">
    <source>
        <dbReference type="Pfam" id="PF00248"/>
    </source>
</evidence>
<dbReference type="CDD" id="cd19088">
    <property type="entry name" value="AKR_AKR13B1"/>
    <property type="match status" value="1"/>
</dbReference>
<dbReference type="InterPro" id="IPR023210">
    <property type="entry name" value="NADP_OxRdtase_dom"/>
</dbReference>
<evidence type="ECO:0000313" key="3">
    <source>
        <dbReference type="EMBL" id="MBE1484853.1"/>
    </source>
</evidence>
<organism evidence="3 4">
    <name type="scientific">Plantactinospora soyae</name>
    <dbReference type="NCBI Taxonomy" id="1544732"/>
    <lineage>
        <taxon>Bacteria</taxon>
        <taxon>Bacillati</taxon>
        <taxon>Actinomycetota</taxon>
        <taxon>Actinomycetes</taxon>
        <taxon>Micromonosporales</taxon>
        <taxon>Micromonosporaceae</taxon>
        <taxon>Plantactinospora</taxon>
    </lineage>
</organism>
<dbReference type="Pfam" id="PF00248">
    <property type="entry name" value="Aldo_ket_red"/>
    <property type="match status" value="1"/>
</dbReference>
<gene>
    <name evidence="3" type="ORF">H4W31_000491</name>
</gene>
<comment type="caution">
    <text evidence="3">The sequence shown here is derived from an EMBL/GenBank/DDBJ whole genome shotgun (WGS) entry which is preliminary data.</text>
</comment>
<dbReference type="InterPro" id="IPR036812">
    <property type="entry name" value="NAD(P)_OxRdtase_dom_sf"/>
</dbReference>
<name>A0A927M3I6_9ACTN</name>
<dbReference type="InterPro" id="IPR020471">
    <property type="entry name" value="AKR"/>
</dbReference>
<dbReference type="GO" id="GO:0005737">
    <property type="term" value="C:cytoplasm"/>
    <property type="evidence" value="ECO:0007669"/>
    <property type="project" value="TreeGrafter"/>
</dbReference>
<dbReference type="PANTHER" id="PTHR43625">
    <property type="entry name" value="AFLATOXIN B1 ALDEHYDE REDUCTASE"/>
    <property type="match status" value="1"/>
</dbReference>
<dbReference type="AlphaFoldDB" id="A0A927M3I6"/>
<evidence type="ECO:0000256" key="1">
    <source>
        <dbReference type="ARBA" id="ARBA00023002"/>
    </source>
</evidence>
<dbReference type="PANTHER" id="PTHR43625:SF40">
    <property type="entry name" value="ALDO-KETO REDUCTASE YAKC [NADP(+)]"/>
    <property type="match status" value="1"/>
</dbReference>
<dbReference type="PRINTS" id="PR00069">
    <property type="entry name" value="ALDKETRDTASE"/>
</dbReference>
<dbReference type="InterPro" id="IPR050791">
    <property type="entry name" value="Aldo-Keto_reductase"/>
</dbReference>
<dbReference type="EMBL" id="JADBEB010000001">
    <property type="protein sequence ID" value="MBE1484853.1"/>
    <property type="molecule type" value="Genomic_DNA"/>
</dbReference>
<evidence type="ECO:0000313" key="4">
    <source>
        <dbReference type="Proteomes" id="UP000649753"/>
    </source>
</evidence>
<dbReference type="Gene3D" id="3.20.20.100">
    <property type="entry name" value="NADP-dependent oxidoreductase domain"/>
    <property type="match status" value="1"/>
</dbReference>
<feature type="domain" description="NADP-dependent oxidoreductase" evidence="2">
    <location>
        <begin position="22"/>
        <end position="288"/>
    </location>
</feature>